<reference evidence="3" key="1">
    <citation type="journal article" date="2015" name="Nature">
        <title>Complex archaea that bridge the gap between prokaryotes and eukaryotes.</title>
        <authorList>
            <person name="Spang A."/>
            <person name="Saw J.H."/>
            <person name="Jorgensen S.L."/>
            <person name="Zaremba-Niedzwiedzka K."/>
            <person name="Martijn J."/>
            <person name="Lind A.E."/>
            <person name="van Eijk R."/>
            <person name="Schleper C."/>
            <person name="Guy L."/>
            <person name="Ettema T.J."/>
        </authorList>
    </citation>
    <scope>NUCLEOTIDE SEQUENCE</scope>
</reference>
<evidence type="ECO:0000313" key="3">
    <source>
        <dbReference type="EMBL" id="KKN17174.1"/>
    </source>
</evidence>
<feature type="coiled-coil region" evidence="1">
    <location>
        <begin position="105"/>
        <end position="139"/>
    </location>
</feature>
<feature type="compositionally biased region" description="Polar residues" evidence="2">
    <location>
        <begin position="154"/>
        <end position="165"/>
    </location>
</feature>
<accession>A0A0F9NGV4</accession>
<evidence type="ECO:0000256" key="2">
    <source>
        <dbReference type="SAM" id="MobiDB-lite"/>
    </source>
</evidence>
<sequence>MEKLINILLEESENLYGLGSSLKLVDFIREYRKTINNNIKFASHYNEMLQNLCNLLKFNLLSQEKISLQKDLEISVKNKKDSDNTAILDLLSKINESVNINKNKLKFLNEDFSRYKNQFEQINQTINDYKSKIIDLTKQKKYCFSKINQITRKMSQGDQEAPNISKNERSESNDGLTNAEKIRALQKKAKNIQFEINSINSNISQSQIKLAAITPIYESYKNDYLELKELISTEKQKINALKSELKIQIKDNNIIQDLMKTDLKLYKHPPEIEREIKDINYELEKILIPNTLYNSQNPSNLAIILNKLEDFEKSLKIHESDLIITKDEEDYAENIVNFQKFEFLINNLESLIKKFMQEIKLSTHFEIVINENEQEFFIDVEFIRNKKKKIRFDGLTTPERIFFIIVFYLSIKLQNKSENIMFSNLFLPIKYNKAGSIYRTIRKILPIFEKEEVLSRINLVFIFSNLEMKKKINNLNLINLEES</sequence>
<feature type="region of interest" description="Disordered" evidence="2">
    <location>
        <begin position="154"/>
        <end position="177"/>
    </location>
</feature>
<dbReference type="EMBL" id="LAZR01003548">
    <property type="protein sequence ID" value="KKN17174.1"/>
    <property type="molecule type" value="Genomic_DNA"/>
</dbReference>
<evidence type="ECO:0000256" key="1">
    <source>
        <dbReference type="SAM" id="Coils"/>
    </source>
</evidence>
<dbReference type="AlphaFoldDB" id="A0A0F9NGV4"/>
<proteinExistence type="predicted"/>
<gene>
    <name evidence="3" type="ORF">LCGC14_0968510</name>
</gene>
<organism evidence="3">
    <name type="scientific">marine sediment metagenome</name>
    <dbReference type="NCBI Taxonomy" id="412755"/>
    <lineage>
        <taxon>unclassified sequences</taxon>
        <taxon>metagenomes</taxon>
        <taxon>ecological metagenomes</taxon>
    </lineage>
</organism>
<comment type="caution">
    <text evidence="3">The sequence shown here is derived from an EMBL/GenBank/DDBJ whole genome shotgun (WGS) entry which is preliminary data.</text>
</comment>
<keyword evidence="1" id="KW-0175">Coiled coil</keyword>
<dbReference type="Gene3D" id="1.10.287.1490">
    <property type="match status" value="1"/>
</dbReference>
<name>A0A0F9NGV4_9ZZZZ</name>
<protein>
    <submittedName>
        <fullName evidence="3">Uncharacterized protein</fullName>
    </submittedName>
</protein>
<feature type="coiled-coil region" evidence="1">
    <location>
        <begin position="182"/>
        <end position="244"/>
    </location>
</feature>